<gene>
    <name evidence="2" type="ORF">QBC46DRAFT_391205</name>
</gene>
<dbReference type="AlphaFoldDB" id="A0AAN6N4B0"/>
<feature type="transmembrane region" description="Helical" evidence="1">
    <location>
        <begin position="50"/>
        <end position="70"/>
    </location>
</feature>
<keyword evidence="1" id="KW-0812">Transmembrane</keyword>
<accession>A0AAN6N4B0</accession>
<evidence type="ECO:0000313" key="2">
    <source>
        <dbReference type="EMBL" id="KAK3937978.1"/>
    </source>
</evidence>
<keyword evidence="1" id="KW-1133">Transmembrane helix</keyword>
<evidence type="ECO:0000256" key="1">
    <source>
        <dbReference type="SAM" id="Phobius"/>
    </source>
</evidence>
<dbReference type="EMBL" id="MU853840">
    <property type="protein sequence ID" value="KAK3937978.1"/>
    <property type="molecule type" value="Genomic_DNA"/>
</dbReference>
<reference evidence="3" key="1">
    <citation type="journal article" date="2023" name="Mol. Phylogenet. Evol.">
        <title>Genome-scale phylogeny and comparative genomics of the fungal order Sordariales.</title>
        <authorList>
            <person name="Hensen N."/>
            <person name="Bonometti L."/>
            <person name="Westerberg I."/>
            <person name="Brannstrom I.O."/>
            <person name="Guillou S."/>
            <person name="Cros-Aarteil S."/>
            <person name="Calhoun S."/>
            <person name="Haridas S."/>
            <person name="Kuo A."/>
            <person name="Mondo S."/>
            <person name="Pangilinan J."/>
            <person name="Riley R."/>
            <person name="LaButti K."/>
            <person name="Andreopoulos B."/>
            <person name="Lipzen A."/>
            <person name="Chen C."/>
            <person name="Yan M."/>
            <person name="Daum C."/>
            <person name="Ng V."/>
            <person name="Clum A."/>
            <person name="Steindorff A."/>
            <person name="Ohm R.A."/>
            <person name="Martin F."/>
            <person name="Silar P."/>
            <person name="Natvig D.O."/>
            <person name="Lalanne C."/>
            <person name="Gautier V."/>
            <person name="Ament-Velasquez S.L."/>
            <person name="Kruys A."/>
            <person name="Hutchinson M.I."/>
            <person name="Powell A.J."/>
            <person name="Barry K."/>
            <person name="Miller A.N."/>
            <person name="Grigoriev I.V."/>
            <person name="Debuchy R."/>
            <person name="Gladieux P."/>
            <person name="Hiltunen Thoren M."/>
            <person name="Johannesson H."/>
        </authorList>
    </citation>
    <scope>NUCLEOTIDE SEQUENCE [LARGE SCALE GENOMIC DNA]</scope>
    <source>
        <strain evidence="3">CBS 340.73</strain>
    </source>
</reference>
<organism evidence="2 3">
    <name type="scientific">Diplogelasinospora grovesii</name>
    <dbReference type="NCBI Taxonomy" id="303347"/>
    <lineage>
        <taxon>Eukaryota</taxon>
        <taxon>Fungi</taxon>
        <taxon>Dikarya</taxon>
        <taxon>Ascomycota</taxon>
        <taxon>Pezizomycotina</taxon>
        <taxon>Sordariomycetes</taxon>
        <taxon>Sordariomycetidae</taxon>
        <taxon>Sordariales</taxon>
        <taxon>Diplogelasinosporaceae</taxon>
        <taxon>Diplogelasinospora</taxon>
    </lineage>
</organism>
<keyword evidence="1" id="KW-0472">Membrane</keyword>
<dbReference type="Proteomes" id="UP001303473">
    <property type="component" value="Unassembled WGS sequence"/>
</dbReference>
<keyword evidence="3" id="KW-1185">Reference proteome</keyword>
<proteinExistence type="predicted"/>
<feature type="transmembrane region" description="Helical" evidence="1">
    <location>
        <begin position="24"/>
        <end position="44"/>
    </location>
</feature>
<comment type="caution">
    <text evidence="2">The sequence shown here is derived from an EMBL/GenBank/DDBJ whole genome shotgun (WGS) entry which is preliminary data.</text>
</comment>
<evidence type="ECO:0000313" key="3">
    <source>
        <dbReference type="Proteomes" id="UP001303473"/>
    </source>
</evidence>
<name>A0AAN6N4B0_9PEZI</name>
<sequence length="73" mass="7917">MICGIVEPRGDYIRTARTRSSNKVSLSTDILFLALGVPVLPQPIVLHDAIIGGIILCFAPILTSYPIHVWNGC</sequence>
<protein>
    <submittedName>
        <fullName evidence="2">Uncharacterized protein</fullName>
    </submittedName>
</protein>